<dbReference type="EMBL" id="AP022593">
    <property type="protein sequence ID" value="BBY50450.1"/>
    <property type="molecule type" value="Genomic_DNA"/>
</dbReference>
<reference evidence="3 4" key="1">
    <citation type="journal article" date="2019" name="Emerg. Microbes Infect.">
        <title>Comprehensive subspecies identification of 175 nontuberculous mycobacteria species based on 7547 genomic profiles.</title>
        <authorList>
            <person name="Matsumoto Y."/>
            <person name="Kinjo T."/>
            <person name="Motooka D."/>
            <person name="Nabeya D."/>
            <person name="Jung N."/>
            <person name="Uechi K."/>
            <person name="Horii T."/>
            <person name="Iida T."/>
            <person name="Fujita J."/>
            <person name="Nakamura S."/>
        </authorList>
    </citation>
    <scope>NUCLEOTIDE SEQUENCE [LARGE SCALE GENOMIC DNA]</scope>
    <source>
        <strain evidence="3 4">JCM 18538</strain>
    </source>
</reference>
<evidence type="ECO:0000259" key="2">
    <source>
        <dbReference type="Pfam" id="PF24238"/>
    </source>
</evidence>
<dbReference type="InterPro" id="IPR056271">
    <property type="entry name" value="CDGP_dom"/>
</dbReference>
<accession>A0A7I7S1Z7</accession>
<keyword evidence="1" id="KW-0732">Signal</keyword>
<feature type="chain" id="PRO_5029487664" description="CDGP domain-containing protein" evidence="1">
    <location>
        <begin position="36"/>
        <end position="149"/>
    </location>
</feature>
<keyword evidence="4" id="KW-1185">Reference proteome</keyword>
<dbReference type="KEGG" id="marz:MARA_39180"/>
<sequence length="149" mass="15984">MNTTISHWTRRVTRGAVLAAAATLVPMGIPAYGHADPGPVPGPGIGCETIHWGPLGMQRRKICDGPQQSDGTWQRTRTIYSPALYLGSPCLNSPNTSGDGDDTMVNSMVDCSPHAYPENTLSQETYPVAPNTVLPDEPGWLPPFTNNIL</sequence>
<dbReference type="Proteomes" id="UP000467428">
    <property type="component" value="Chromosome"/>
</dbReference>
<dbReference type="RefSeq" id="WP_163919919.1">
    <property type="nucleotide sequence ID" value="NZ_AP022593.1"/>
</dbReference>
<geneLocation type="plasmid" evidence="4">
    <name>pjcm18538 dna</name>
</geneLocation>
<feature type="domain" description="CDGP" evidence="2">
    <location>
        <begin position="46"/>
        <end position="142"/>
    </location>
</feature>
<dbReference type="Pfam" id="PF24238">
    <property type="entry name" value="CDGP"/>
    <property type="match status" value="1"/>
</dbReference>
<organism evidence="3 4">
    <name type="scientific">Mycolicibacterium arabiense</name>
    <dbReference type="NCBI Taxonomy" id="1286181"/>
    <lineage>
        <taxon>Bacteria</taxon>
        <taxon>Bacillati</taxon>
        <taxon>Actinomycetota</taxon>
        <taxon>Actinomycetes</taxon>
        <taxon>Mycobacteriales</taxon>
        <taxon>Mycobacteriaceae</taxon>
        <taxon>Mycolicibacterium</taxon>
    </lineage>
</organism>
<dbReference type="AlphaFoldDB" id="A0A7I7S1Z7"/>
<evidence type="ECO:0000256" key="1">
    <source>
        <dbReference type="SAM" id="SignalP"/>
    </source>
</evidence>
<name>A0A7I7S1Z7_9MYCO</name>
<gene>
    <name evidence="3" type="ORF">MARA_39180</name>
</gene>
<proteinExistence type="predicted"/>
<feature type="signal peptide" evidence="1">
    <location>
        <begin position="1"/>
        <end position="35"/>
    </location>
</feature>
<evidence type="ECO:0000313" key="4">
    <source>
        <dbReference type="Proteomes" id="UP000467428"/>
    </source>
</evidence>
<protein>
    <recommendedName>
        <fullName evidence="2">CDGP domain-containing protein</fullName>
    </recommendedName>
</protein>
<evidence type="ECO:0000313" key="3">
    <source>
        <dbReference type="EMBL" id="BBY50450.1"/>
    </source>
</evidence>